<accession>A0A6V7T912</accession>
<dbReference type="VEuPathDB" id="PlasmoDB:PVPCR_1201320"/>
<keyword evidence="2" id="KW-0472">Membrane</keyword>
<keyword evidence="3" id="KW-0732">Signal</keyword>
<evidence type="ECO:0000313" key="5">
    <source>
        <dbReference type="Proteomes" id="UP000515268"/>
    </source>
</evidence>
<dbReference type="OrthoDB" id="387578at2759"/>
<feature type="chain" id="PRO_5028188267" evidence="3">
    <location>
        <begin position="19"/>
        <end position="283"/>
    </location>
</feature>
<dbReference type="EMBL" id="LR865417">
    <property type="protein sequence ID" value="CAD2109429.1"/>
    <property type="molecule type" value="Genomic_DNA"/>
</dbReference>
<evidence type="ECO:0000256" key="1">
    <source>
        <dbReference type="SAM" id="MobiDB-lite"/>
    </source>
</evidence>
<feature type="compositionally biased region" description="Polar residues" evidence="1">
    <location>
        <begin position="273"/>
        <end position="283"/>
    </location>
</feature>
<evidence type="ECO:0000313" key="4">
    <source>
        <dbReference type="EMBL" id="CAD2109429.1"/>
    </source>
</evidence>
<protein>
    <submittedName>
        <fullName evidence="4">Uncharacterized protein</fullName>
    </submittedName>
</protein>
<dbReference type="Proteomes" id="UP000515268">
    <property type="component" value="Chromosome PVPCR_12"/>
</dbReference>
<keyword evidence="2" id="KW-1133">Transmembrane helix</keyword>
<evidence type="ECO:0000256" key="2">
    <source>
        <dbReference type="SAM" id="Phobius"/>
    </source>
</evidence>
<feature type="compositionally biased region" description="Low complexity" evidence="1">
    <location>
        <begin position="102"/>
        <end position="124"/>
    </location>
</feature>
<evidence type="ECO:0000256" key="3">
    <source>
        <dbReference type="SAM" id="SignalP"/>
    </source>
</evidence>
<keyword evidence="5" id="KW-1185">Reference proteome</keyword>
<gene>
    <name evidence="4" type="ORF">PVPCR_1201320</name>
</gene>
<feature type="transmembrane region" description="Helical" evidence="2">
    <location>
        <begin position="233"/>
        <end position="255"/>
    </location>
</feature>
<feature type="region of interest" description="Disordered" evidence="1">
    <location>
        <begin position="60"/>
        <end position="136"/>
    </location>
</feature>
<dbReference type="AlphaFoldDB" id="A0A6V7T912"/>
<name>A0A6V7T912_PLAVN</name>
<sequence length="283" mass="32642">MKILYLIILCYITSFRHFQFCLNNNVVENNETSQILRKRHRKNNKNDLTNVIDFSFISTSKEGNKSEHPEDIDNHKKENHNNKKDNNNNTNTNNNHHENNHNENNQPKTNSNNSNTNHSEQNHNGNIDMPNAVGAMPPIAGANFQTNDNTPATHPINMISSENIYIPEDIKKDFMKLLASVIKLNTKDSSHPSNQFIENNKPMNPLLQNNHNPQHPNNSSFIKSIYYHFKNHLSYYVIGTIVLFILTLLIQASSVSDDNNNKKKKKIKKDRSQISNYRRTVEG</sequence>
<feature type="region of interest" description="Disordered" evidence="1">
    <location>
        <begin position="257"/>
        <end position="283"/>
    </location>
</feature>
<feature type="compositionally biased region" description="Basic and acidic residues" evidence="1">
    <location>
        <begin position="62"/>
        <end position="86"/>
    </location>
</feature>
<reference evidence="4 5" key="1">
    <citation type="submission" date="2020-08" db="EMBL/GenBank/DDBJ databases">
        <authorList>
            <person name="Ramaprasad A."/>
        </authorList>
    </citation>
    <scope>NUCLEOTIDE SEQUENCE [LARGE SCALE GENOMIC DNA]</scope>
</reference>
<feature type="signal peptide" evidence="3">
    <location>
        <begin position="1"/>
        <end position="18"/>
    </location>
</feature>
<proteinExistence type="predicted"/>
<organism evidence="4 5">
    <name type="scientific">Plasmodium vinckei petteri</name>
    <dbReference type="NCBI Taxonomy" id="138298"/>
    <lineage>
        <taxon>Eukaryota</taxon>
        <taxon>Sar</taxon>
        <taxon>Alveolata</taxon>
        <taxon>Apicomplexa</taxon>
        <taxon>Aconoidasida</taxon>
        <taxon>Haemosporida</taxon>
        <taxon>Plasmodiidae</taxon>
        <taxon>Plasmodium</taxon>
        <taxon>Plasmodium (Vinckeia)</taxon>
    </lineage>
</organism>
<keyword evidence="2" id="KW-0812">Transmembrane</keyword>